<feature type="compositionally biased region" description="Polar residues" evidence="1">
    <location>
        <begin position="22"/>
        <end position="49"/>
    </location>
</feature>
<evidence type="ECO:0000256" key="1">
    <source>
        <dbReference type="SAM" id="MobiDB-lite"/>
    </source>
</evidence>
<evidence type="ECO:0000313" key="2">
    <source>
        <dbReference type="EMBL" id="JAD17313.1"/>
    </source>
</evidence>
<dbReference type="AlphaFoldDB" id="A0A0A8XX26"/>
<feature type="region of interest" description="Disordered" evidence="1">
    <location>
        <begin position="21"/>
        <end position="56"/>
    </location>
</feature>
<sequence length="83" mass="8907">MRASSIPCSAAAPPLSIASLSRTVTPPQGSTSLLGSASNRNWWTTTRRPSGSEDTHMRNCLKCHQITGSLHTLCMTKIRTPSP</sequence>
<name>A0A0A8XX26_ARUDO</name>
<organism evidence="2">
    <name type="scientific">Arundo donax</name>
    <name type="common">Giant reed</name>
    <name type="synonym">Donax arundinaceus</name>
    <dbReference type="NCBI Taxonomy" id="35708"/>
    <lineage>
        <taxon>Eukaryota</taxon>
        <taxon>Viridiplantae</taxon>
        <taxon>Streptophyta</taxon>
        <taxon>Embryophyta</taxon>
        <taxon>Tracheophyta</taxon>
        <taxon>Spermatophyta</taxon>
        <taxon>Magnoliopsida</taxon>
        <taxon>Liliopsida</taxon>
        <taxon>Poales</taxon>
        <taxon>Poaceae</taxon>
        <taxon>PACMAD clade</taxon>
        <taxon>Arundinoideae</taxon>
        <taxon>Arundineae</taxon>
        <taxon>Arundo</taxon>
    </lineage>
</organism>
<protein>
    <submittedName>
        <fullName evidence="2">Uncharacterized protein</fullName>
    </submittedName>
</protein>
<dbReference type="EMBL" id="GBRH01280582">
    <property type="protein sequence ID" value="JAD17313.1"/>
    <property type="molecule type" value="Transcribed_RNA"/>
</dbReference>
<reference evidence="2" key="1">
    <citation type="submission" date="2014-09" db="EMBL/GenBank/DDBJ databases">
        <authorList>
            <person name="Magalhaes I.L.F."/>
            <person name="Oliveira U."/>
            <person name="Santos F.R."/>
            <person name="Vidigal T.H.D.A."/>
            <person name="Brescovit A.D."/>
            <person name="Santos A.J."/>
        </authorList>
    </citation>
    <scope>NUCLEOTIDE SEQUENCE</scope>
    <source>
        <tissue evidence="2">Shoot tissue taken approximately 20 cm above the soil surface</tissue>
    </source>
</reference>
<accession>A0A0A8XX26</accession>
<reference evidence="2" key="2">
    <citation type="journal article" date="2015" name="Data Brief">
        <title>Shoot transcriptome of the giant reed, Arundo donax.</title>
        <authorList>
            <person name="Barrero R.A."/>
            <person name="Guerrero F.D."/>
            <person name="Moolhuijzen P."/>
            <person name="Goolsby J.A."/>
            <person name="Tidwell J."/>
            <person name="Bellgard S.E."/>
            <person name="Bellgard M.I."/>
        </authorList>
    </citation>
    <scope>NUCLEOTIDE SEQUENCE</scope>
    <source>
        <tissue evidence="2">Shoot tissue taken approximately 20 cm above the soil surface</tissue>
    </source>
</reference>
<proteinExistence type="predicted"/>